<evidence type="ECO:0008006" key="4">
    <source>
        <dbReference type="Google" id="ProtNLM"/>
    </source>
</evidence>
<keyword evidence="3" id="KW-1185">Reference proteome</keyword>
<organism evidence="2 3">
    <name type="scientific">Heterostelium pallidum (strain ATCC 26659 / Pp 5 / PN500)</name>
    <name type="common">Cellular slime mold</name>
    <name type="synonym">Polysphondylium pallidum</name>
    <dbReference type="NCBI Taxonomy" id="670386"/>
    <lineage>
        <taxon>Eukaryota</taxon>
        <taxon>Amoebozoa</taxon>
        <taxon>Evosea</taxon>
        <taxon>Eumycetozoa</taxon>
        <taxon>Dictyostelia</taxon>
        <taxon>Acytosteliales</taxon>
        <taxon>Acytosteliaceae</taxon>
        <taxon>Heterostelium</taxon>
    </lineage>
</organism>
<dbReference type="SUPFAM" id="SSF55729">
    <property type="entry name" value="Acyl-CoA N-acyltransferases (Nat)"/>
    <property type="match status" value="1"/>
</dbReference>
<accession>D3BBR8</accession>
<dbReference type="RefSeq" id="XP_020433219.1">
    <property type="nucleotide sequence ID" value="XM_020576807.1"/>
</dbReference>
<dbReference type="STRING" id="670386.D3BBR8"/>
<dbReference type="InParanoid" id="D3BBR8"/>
<comment type="caution">
    <text evidence="2">The sequence shown here is derived from an EMBL/GenBank/DDBJ whole genome shotgun (WGS) entry which is preliminary data.</text>
</comment>
<dbReference type="Proteomes" id="UP000001396">
    <property type="component" value="Unassembled WGS sequence"/>
</dbReference>
<proteinExistence type="predicted"/>
<name>D3BBR8_HETP5</name>
<evidence type="ECO:0000313" key="2">
    <source>
        <dbReference type="EMBL" id="EFA81101.1"/>
    </source>
</evidence>
<dbReference type="Gene3D" id="3.40.630.30">
    <property type="match status" value="1"/>
</dbReference>
<gene>
    <name evidence="2" type="ORF">PPL_05937</name>
</gene>
<feature type="region of interest" description="Disordered" evidence="1">
    <location>
        <begin position="96"/>
        <end position="116"/>
    </location>
</feature>
<evidence type="ECO:0000256" key="1">
    <source>
        <dbReference type="SAM" id="MobiDB-lite"/>
    </source>
</evidence>
<dbReference type="CDD" id="cd04301">
    <property type="entry name" value="NAT_SF"/>
    <property type="match status" value="1"/>
</dbReference>
<dbReference type="EMBL" id="ADBJ01000026">
    <property type="protein sequence ID" value="EFA81101.1"/>
    <property type="molecule type" value="Genomic_DNA"/>
</dbReference>
<reference evidence="2 3" key="1">
    <citation type="journal article" date="2011" name="Genome Res.">
        <title>Phylogeny-wide analysis of social amoeba genomes highlights ancient origins for complex intercellular communication.</title>
        <authorList>
            <person name="Heidel A.J."/>
            <person name="Lawal H.M."/>
            <person name="Felder M."/>
            <person name="Schilde C."/>
            <person name="Helps N.R."/>
            <person name="Tunggal B."/>
            <person name="Rivero F."/>
            <person name="John U."/>
            <person name="Schleicher M."/>
            <person name="Eichinger L."/>
            <person name="Platzer M."/>
            <person name="Noegel A.A."/>
            <person name="Schaap P."/>
            <person name="Gloeckner G."/>
        </authorList>
    </citation>
    <scope>NUCLEOTIDE SEQUENCE [LARGE SCALE GENOMIC DNA]</scope>
    <source>
        <strain evidence="3">ATCC 26659 / Pp 5 / PN500</strain>
    </source>
</reference>
<dbReference type="AlphaFoldDB" id="D3BBR8"/>
<sequence>MLNNIIGFTKKEKIGLFVRQATLDDVEVLTNLINFSYRGTISTDSDRNAPLSWTNETHYIGGKRLDNQSLAREIKKQSDDVMLYFVLELRNSNNNIDTSEKDGATGNNNNSKNKPIASIRIDRDNDIAYIGTFSVDSKLQSDGVGGVLMRFAELYIKANWIQVKEIVLYVVSIRYELLKWYQNIGYTLTSETRPFFNPDHDSVPFVDGIVFSKLTKNMLSVVGISSDEIPKDHSILDQSEYDIDNFK</sequence>
<dbReference type="GeneID" id="31361421"/>
<evidence type="ECO:0000313" key="3">
    <source>
        <dbReference type="Proteomes" id="UP000001396"/>
    </source>
</evidence>
<protein>
    <recommendedName>
        <fullName evidence="4">N-acetyltransferase domain-containing protein</fullName>
    </recommendedName>
</protein>
<dbReference type="InterPro" id="IPR016181">
    <property type="entry name" value="Acyl_CoA_acyltransferase"/>
</dbReference>